<name>A0A6J1E147_CUCMO</name>
<dbReference type="KEGG" id="cmos:111429644"/>
<evidence type="ECO:0000256" key="2">
    <source>
        <dbReference type="ARBA" id="ARBA00009995"/>
    </source>
</evidence>
<dbReference type="GO" id="GO:0080043">
    <property type="term" value="F:quercetin 3-O-glucosyltransferase activity"/>
    <property type="evidence" value="ECO:0007669"/>
    <property type="project" value="TreeGrafter"/>
</dbReference>
<evidence type="ECO:0000313" key="6">
    <source>
        <dbReference type="Proteomes" id="UP000504609"/>
    </source>
</evidence>
<sequence length="461" mass="50166">MSASHRPATTNHIAVLAFPFGTHAMPLLGLVRKLSEAAPHVRFSFLSTAKSNASTFSAWGSIEDDRIKRIDIGDGLPEGYVLGGKQGDLMEHFLEGVAERFKHGVEAAAKEMGEGIGCLISDAFYWFVEEMAEEMKVPWVAVWTSGPRALLTHLDTDVIREHIKSSGSREKPLDFLPGFSEIRVADLPEEVVTESLDSPFPKFLYKMGHHLPRATSVLINCFEEIDKDIQSLLNSRLPNYLNVGPLSMLVLMQQPPSDDHGCLPWLDNHPPNSVVYISFGGFLCPPPHELAALADALLESGIPFLWSFRGNAEGSLPKGLREMGSGKIVPWAPQVQVLMHSSVGAFVTHGGWNSVLESIGGGVPMIGRPCFGDQRLNVKTAENVWGIGVSLEGGVMTKSGVLKALGQVLGSEEGKLMREKVGILQALIHKAAESTGASSRNFSRLAEIVTKSWDQIILMNN</sequence>
<keyword evidence="4" id="KW-0328">Glycosyltransferase</keyword>
<proteinExistence type="inferred from homology"/>
<dbReference type="PANTHER" id="PTHR11926:SF774">
    <property type="entry name" value="UDP-GLYCOSYLTRANSFERASE 85A1-RELATED"/>
    <property type="match status" value="1"/>
</dbReference>
<keyword evidence="6" id="KW-1185">Reference proteome</keyword>
<evidence type="ECO:0000256" key="3">
    <source>
        <dbReference type="ARBA" id="ARBA00022679"/>
    </source>
</evidence>
<dbReference type="AlphaFoldDB" id="A0A6J1E147"/>
<evidence type="ECO:0000256" key="4">
    <source>
        <dbReference type="RuleBase" id="RU003718"/>
    </source>
</evidence>
<dbReference type="SUPFAM" id="SSF53756">
    <property type="entry name" value="UDP-Glycosyltransferase/glycogen phosphorylase"/>
    <property type="match status" value="1"/>
</dbReference>
<dbReference type="EC" id="2.4.1.-" evidence="5"/>
<protein>
    <recommendedName>
        <fullName evidence="5">Glycosyltransferase</fullName>
        <ecNumber evidence="5">2.4.1.-</ecNumber>
    </recommendedName>
</protein>
<dbReference type="GeneID" id="111429644"/>
<evidence type="ECO:0000313" key="7">
    <source>
        <dbReference type="RefSeq" id="XP_022921346.1"/>
    </source>
</evidence>
<organism evidence="6 7">
    <name type="scientific">Cucurbita moschata</name>
    <name type="common">Winter crookneck squash</name>
    <name type="synonym">Cucurbita pepo var. moschata</name>
    <dbReference type="NCBI Taxonomy" id="3662"/>
    <lineage>
        <taxon>Eukaryota</taxon>
        <taxon>Viridiplantae</taxon>
        <taxon>Streptophyta</taxon>
        <taxon>Embryophyta</taxon>
        <taxon>Tracheophyta</taxon>
        <taxon>Spermatophyta</taxon>
        <taxon>Magnoliopsida</taxon>
        <taxon>eudicotyledons</taxon>
        <taxon>Gunneridae</taxon>
        <taxon>Pentapetalae</taxon>
        <taxon>rosids</taxon>
        <taxon>fabids</taxon>
        <taxon>Cucurbitales</taxon>
        <taxon>Cucurbitaceae</taxon>
        <taxon>Cucurbiteae</taxon>
        <taxon>Cucurbita</taxon>
    </lineage>
</organism>
<dbReference type="RefSeq" id="XP_022921346.1">
    <property type="nucleotide sequence ID" value="XM_023065578.1"/>
</dbReference>
<evidence type="ECO:0000256" key="5">
    <source>
        <dbReference type="RuleBase" id="RU362057"/>
    </source>
</evidence>
<dbReference type="GO" id="GO:0080044">
    <property type="term" value="F:quercetin 7-O-glucosyltransferase activity"/>
    <property type="evidence" value="ECO:0007669"/>
    <property type="project" value="TreeGrafter"/>
</dbReference>
<dbReference type="InterPro" id="IPR002213">
    <property type="entry name" value="UDP_glucos_trans"/>
</dbReference>
<reference evidence="7" key="1">
    <citation type="submission" date="2025-08" db="UniProtKB">
        <authorList>
            <consortium name="RefSeq"/>
        </authorList>
    </citation>
    <scope>IDENTIFICATION</scope>
    <source>
        <tissue evidence="7">Young leaves</tissue>
    </source>
</reference>
<dbReference type="InterPro" id="IPR035595">
    <property type="entry name" value="UDP_glycos_trans_CS"/>
</dbReference>
<dbReference type="Pfam" id="PF00201">
    <property type="entry name" value="UDPGT"/>
    <property type="match status" value="1"/>
</dbReference>
<gene>
    <name evidence="7" type="primary">LOC111429644</name>
</gene>
<comment type="similarity">
    <text evidence="2 4">Belongs to the UDP-glycosyltransferase family.</text>
</comment>
<dbReference type="Proteomes" id="UP000504609">
    <property type="component" value="Unplaced"/>
</dbReference>
<evidence type="ECO:0000256" key="1">
    <source>
        <dbReference type="ARBA" id="ARBA00004721"/>
    </source>
</evidence>
<comment type="pathway">
    <text evidence="1">Secondary metabolite biosynthesis; terpenoid biosynthesis.</text>
</comment>
<dbReference type="CDD" id="cd03784">
    <property type="entry name" value="GT1_Gtf-like"/>
    <property type="match status" value="1"/>
</dbReference>
<dbReference type="PROSITE" id="PS00375">
    <property type="entry name" value="UDPGT"/>
    <property type="match status" value="1"/>
</dbReference>
<keyword evidence="3 4" id="KW-0808">Transferase</keyword>
<dbReference type="PANTHER" id="PTHR11926">
    <property type="entry name" value="GLUCOSYL/GLUCURONOSYL TRANSFERASES"/>
    <property type="match status" value="1"/>
</dbReference>
<accession>A0A6J1E147</accession>
<dbReference type="Gene3D" id="3.40.50.2000">
    <property type="entry name" value="Glycogen Phosphorylase B"/>
    <property type="match status" value="2"/>
</dbReference>